<gene>
    <name evidence="1" type="ORF">B5F14_01780</name>
</gene>
<accession>A0A1Y4M4T1</accession>
<dbReference type="AlphaFoldDB" id="A0A1Y4M4T1"/>
<organism evidence="1 2">
    <name type="scientific">Faecalitalea cylindroides</name>
    <dbReference type="NCBI Taxonomy" id="39483"/>
    <lineage>
        <taxon>Bacteria</taxon>
        <taxon>Bacillati</taxon>
        <taxon>Bacillota</taxon>
        <taxon>Erysipelotrichia</taxon>
        <taxon>Erysipelotrichales</taxon>
        <taxon>Erysipelotrichaceae</taxon>
        <taxon>Faecalitalea</taxon>
    </lineage>
</organism>
<protein>
    <submittedName>
        <fullName evidence="1">Uncharacterized protein</fullName>
    </submittedName>
</protein>
<dbReference type="RefSeq" id="WP_087158154.1">
    <property type="nucleotide sequence ID" value="NZ_NFKM01000002.1"/>
</dbReference>
<proteinExistence type="predicted"/>
<comment type="caution">
    <text evidence="1">The sequence shown here is derived from an EMBL/GenBank/DDBJ whole genome shotgun (WGS) entry which is preliminary data.</text>
</comment>
<dbReference type="EMBL" id="NFKM01000002">
    <property type="protein sequence ID" value="OUP61712.1"/>
    <property type="molecule type" value="Genomic_DNA"/>
</dbReference>
<dbReference type="Proteomes" id="UP000195447">
    <property type="component" value="Unassembled WGS sequence"/>
</dbReference>
<sequence length="85" mass="10084">MMLTKEECEEALSSIEFTLHQRVKPKKLGHCEDDNLTILWELINEHFKDKKSLKERFDGFKGEIPKDNPWGDRYADECSKEEINK</sequence>
<name>A0A1Y4M4T1_9FIRM</name>
<evidence type="ECO:0000313" key="1">
    <source>
        <dbReference type="EMBL" id="OUP61712.1"/>
    </source>
</evidence>
<reference evidence="2" key="1">
    <citation type="submission" date="2017-04" db="EMBL/GenBank/DDBJ databases">
        <title>Function of individual gut microbiota members based on whole genome sequencing of pure cultures obtained from chicken caecum.</title>
        <authorList>
            <person name="Medvecky M."/>
            <person name="Cejkova D."/>
            <person name="Polansky O."/>
            <person name="Karasova D."/>
            <person name="Kubasova T."/>
            <person name="Cizek A."/>
            <person name="Rychlik I."/>
        </authorList>
    </citation>
    <scope>NUCLEOTIDE SEQUENCE [LARGE SCALE GENOMIC DNA]</scope>
    <source>
        <strain evidence="2">An178</strain>
    </source>
</reference>
<evidence type="ECO:0000313" key="2">
    <source>
        <dbReference type="Proteomes" id="UP000195447"/>
    </source>
</evidence>
<keyword evidence="2" id="KW-1185">Reference proteome</keyword>